<proteinExistence type="predicted"/>
<gene>
    <name evidence="1" type="ORF">RHMOL_Rhmol08G0032100</name>
</gene>
<reference evidence="1" key="1">
    <citation type="submission" date="2022-02" db="EMBL/GenBank/DDBJ databases">
        <title>Plant Genome Project.</title>
        <authorList>
            <person name="Zhang R.-G."/>
        </authorList>
    </citation>
    <scope>NUCLEOTIDE SEQUENCE</scope>
    <source>
        <strain evidence="1">AT1</strain>
    </source>
</reference>
<organism evidence="1 2">
    <name type="scientific">Rhododendron molle</name>
    <name type="common">Chinese azalea</name>
    <name type="synonym">Azalea mollis</name>
    <dbReference type="NCBI Taxonomy" id="49168"/>
    <lineage>
        <taxon>Eukaryota</taxon>
        <taxon>Viridiplantae</taxon>
        <taxon>Streptophyta</taxon>
        <taxon>Embryophyta</taxon>
        <taxon>Tracheophyta</taxon>
        <taxon>Spermatophyta</taxon>
        <taxon>Magnoliopsida</taxon>
        <taxon>eudicotyledons</taxon>
        <taxon>Gunneridae</taxon>
        <taxon>Pentapetalae</taxon>
        <taxon>asterids</taxon>
        <taxon>Ericales</taxon>
        <taxon>Ericaceae</taxon>
        <taxon>Ericoideae</taxon>
        <taxon>Rhodoreae</taxon>
        <taxon>Rhododendron</taxon>
    </lineage>
</organism>
<name>A0ACC0MKD1_RHOML</name>
<dbReference type="EMBL" id="CM046395">
    <property type="protein sequence ID" value="KAI8541041.1"/>
    <property type="molecule type" value="Genomic_DNA"/>
</dbReference>
<comment type="caution">
    <text evidence="1">The sequence shown here is derived from an EMBL/GenBank/DDBJ whole genome shotgun (WGS) entry which is preliminary data.</text>
</comment>
<evidence type="ECO:0000313" key="2">
    <source>
        <dbReference type="Proteomes" id="UP001062846"/>
    </source>
</evidence>
<dbReference type="Proteomes" id="UP001062846">
    <property type="component" value="Chromosome 8"/>
</dbReference>
<protein>
    <submittedName>
        <fullName evidence="1">Uncharacterized protein</fullName>
    </submittedName>
</protein>
<sequence>MEAAIDDVNSNPVVLGGTKFKLTMLDANYSGFLGIIEGIQQYLHISCFVDFHVSSLRYFWIKDSGGNWVYDAAIADIAIIANRTRMADFTRPYIKSGLVVVATVRKSNSHAWAFLRPFTWTMWTVTGIFSLGVGAVVWLLEHRINDQFRGSPRRQILTTLWFSFSTMFYSHRENTVSPLGHMVLIIWLFVVLIIKSNYTASLTSILTVQQLSSRIKGIESLIASNDPIGYQQGSFARNYLSDELGIHESRLVPLNSQEEYAKALEDGPKKGGVAAVVDERAYIELFLSSRCEFSIVGQESTKMRILCQFTKDYSESSDSSGRSSQSARIRTFLSFVGQSEQAPNGITGENESTNSSKKICTAVSSNRSQLPGYGHCDLLGEEAFLELQEGQVVTNGIHKSLKFEIAGIQKGTF</sequence>
<accession>A0ACC0MKD1</accession>
<evidence type="ECO:0000313" key="1">
    <source>
        <dbReference type="EMBL" id="KAI8541041.1"/>
    </source>
</evidence>
<keyword evidence="2" id="KW-1185">Reference proteome</keyword>